<dbReference type="RefSeq" id="XP_002779818.1">
    <property type="nucleotide sequence ID" value="XM_002779772.1"/>
</dbReference>
<dbReference type="InParanoid" id="C5KV67"/>
<gene>
    <name evidence="1" type="ORF">Pmar_PMAR009827</name>
</gene>
<dbReference type="AlphaFoldDB" id="C5KV67"/>
<evidence type="ECO:0000313" key="1">
    <source>
        <dbReference type="EMBL" id="EER11613.1"/>
    </source>
</evidence>
<protein>
    <recommendedName>
        <fullName evidence="3">Peptidase A1 domain-containing protein</fullName>
    </recommendedName>
</protein>
<dbReference type="GeneID" id="9047028"/>
<proteinExistence type="predicted"/>
<reference evidence="1 2" key="1">
    <citation type="submission" date="2008-07" db="EMBL/GenBank/DDBJ databases">
        <authorList>
            <person name="El-Sayed N."/>
            <person name="Caler E."/>
            <person name="Inman J."/>
            <person name="Amedeo P."/>
            <person name="Hass B."/>
            <person name="Wortman J."/>
        </authorList>
    </citation>
    <scope>NUCLEOTIDE SEQUENCE [LARGE SCALE GENOMIC DNA]</scope>
    <source>
        <strain evidence="2">ATCC 50983 / TXsc</strain>
    </source>
</reference>
<accession>C5KV67</accession>
<sequence>MAVNDNGILDTGAECIFIPMHRYTLPNLIKDLETRSSNIGDSASTSTGLDFNSGQSHFQCLRDWSFVLASLSCFWPGAIVLVNSSKCSRGLPLHRGSSAAPKRSFTVLNLREDRSLGRSCSRVTSLFLKFTL</sequence>
<evidence type="ECO:0008006" key="3">
    <source>
        <dbReference type="Google" id="ProtNLM"/>
    </source>
</evidence>
<evidence type="ECO:0000313" key="2">
    <source>
        <dbReference type="Proteomes" id="UP000007800"/>
    </source>
</evidence>
<name>C5KV67_PERM5</name>
<dbReference type="Proteomes" id="UP000007800">
    <property type="component" value="Unassembled WGS sequence"/>
</dbReference>
<dbReference type="EMBL" id="GG676416">
    <property type="protein sequence ID" value="EER11613.1"/>
    <property type="molecule type" value="Genomic_DNA"/>
</dbReference>
<organism evidence="2">
    <name type="scientific">Perkinsus marinus (strain ATCC 50983 / TXsc)</name>
    <dbReference type="NCBI Taxonomy" id="423536"/>
    <lineage>
        <taxon>Eukaryota</taxon>
        <taxon>Sar</taxon>
        <taxon>Alveolata</taxon>
        <taxon>Perkinsozoa</taxon>
        <taxon>Perkinsea</taxon>
        <taxon>Perkinsida</taxon>
        <taxon>Perkinsidae</taxon>
        <taxon>Perkinsus</taxon>
    </lineage>
</organism>
<keyword evidence="2" id="KW-1185">Reference proteome</keyword>